<dbReference type="EMBL" id="LZEM01000022">
    <property type="protein sequence ID" value="OAZ38903.1"/>
    <property type="molecule type" value="Genomic_DNA"/>
</dbReference>
<dbReference type="CDD" id="cd17546">
    <property type="entry name" value="REC_hyHK_CKI1_RcsC-like"/>
    <property type="match status" value="1"/>
</dbReference>
<evidence type="ECO:0000259" key="7">
    <source>
        <dbReference type="PROSITE" id="PS50110"/>
    </source>
</evidence>
<dbReference type="PANTHER" id="PTHR48111:SF1">
    <property type="entry name" value="TWO-COMPONENT RESPONSE REGULATOR ORR33"/>
    <property type="match status" value="1"/>
</dbReference>
<keyword evidence="1 6" id="KW-0597">Phosphoprotein</keyword>
<dbReference type="SMART" id="SM00448">
    <property type="entry name" value="REC"/>
    <property type="match status" value="1"/>
</dbReference>
<feature type="modified residue" description="4-aspartylphosphate" evidence="6">
    <location>
        <position position="55"/>
    </location>
</feature>
<dbReference type="InterPro" id="IPR016032">
    <property type="entry name" value="Sig_transdc_resp-reg_C-effctor"/>
</dbReference>
<dbReference type="SUPFAM" id="SSF46894">
    <property type="entry name" value="C-terminal effector domain of the bipartite response regulators"/>
    <property type="match status" value="1"/>
</dbReference>
<evidence type="ECO:0000256" key="3">
    <source>
        <dbReference type="ARBA" id="ARBA00023015"/>
    </source>
</evidence>
<evidence type="ECO:0000313" key="9">
    <source>
        <dbReference type="Proteomes" id="UP000093918"/>
    </source>
</evidence>
<dbReference type="Gene3D" id="1.10.10.10">
    <property type="entry name" value="Winged helix-like DNA-binding domain superfamily/Winged helix DNA-binding domain"/>
    <property type="match status" value="1"/>
</dbReference>
<dbReference type="Pfam" id="PF00072">
    <property type="entry name" value="Response_reg"/>
    <property type="match status" value="1"/>
</dbReference>
<evidence type="ECO:0000313" key="8">
    <source>
        <dbReference type="EMBL" id="OAZ38903.1"/>
    </source>
</evidence>
<dbReference type="Pfam" id="PF00486">
    <property type="entry name" value="Trans_reg_C"/>
    <property type="match status" value="1"/>
</dbReference>
<dbReference type="PANTHER" id="PTHR48111">
    <property type="entry name" value="REGULATOR OF RPOS"/>
    <property type="match status" value="1"/>
</dbReference>
<proteinExistence type="predicted"/>
<dbReference type="Proteomes" id="UP000093918">
    <property type="component" value="Unassembled WGS sequence"/>
</dbReference>
<gene>
    <name evidence="8" type="ORF">A9Z40_09350</name>
</gene>
<name>A0ABX2WF00_9MICO</name>
<comment type="caution">
    <text evidence="8">The sequence shown here is derived from an EMBL/GenBank/DDBJ whole genome shotgun (WGS) entry which is preliminary data.</text>
</comment>
<protein>
    <recommendedName>
        <fullName evidence="7">Response regulatory domain-containing protein</fullName>
    </recommendedName>
</protein>
<evidence type="ECO:0000256" key="5">
    <source>
        <dbReference type="ARBA" id="ARBA00023163"/>
    </source>
</evidence>
<keyword evidence="4" id="KW-0238">DNA-binding</keyword>
<evidence type="ECO:0000256" key="1">
    <source>
        <dbReference type="ARBA" id="ARBA00022553"/>
    </source>
</evidence>
<dbReference type="InterPro" id="IPR001867">
    <property type="entry name" value="OmpR/PhoB-type_DNA-bd"/>
</dbReference>
<feature type="domain" description="Response regulatory" evidence="7">
    <location>
        <begin position="6"/>
        <end position="119"/>
    </location>
</feature>
<dbReference type="InterPro" id="IPR036388">
    <property type="entry name" value="WH-like_DNA-bd_sf"/>
</dbReference>
<evidence type="ECO:0000256" key="6">
    <source>
        <dbReference type="PROSITE-ProRule" id="PRU00169"/>
    </source>
</evidence>
<evidence type="ECO:0000256" key="2">
    <source>
        <dbReference type="ARBA" id="ARBA00023012"/>
    </source>
</evidence>
<dbReference type="InterPro" id="IPR011006">
    <property type="entry name" value="CheY-like_superfamily"/>
</dbReference>
<keyword evidence="9" id="KW-1185">Reference proteome</keyword>
<dbReference type="InterPro" id="IPR039420">
    <property type="entry name" value="WalR-like"/>
</dbReference>
<dbReference type="PROSITE" id="PS50110">
    <property type="entry name" value="RESPONSE_REGULATORY"/>
    <property type="match status" value="1"/>
</dbReference>
<reference evidence="9" key="1">
    <citation type="submission" date="2016-06" db="EMBL/GenBank/DDBJ databases">
        <title>Genome sequencing of cellulolytic organisms.</title>
        <authorList>
            <person name="Bohra V."/>
            <person name="Dafale N.A."/>
            <person name="Purohit H.J."/>
        </authorList>
    </citation>
    <scope>NUCLEOTIDE SEQUENCE [LARGE SCALE GENOMIC DNA]</scope>
    <source>
        <strain evidence="9">ND21</strain>
    </source>
</reference>
<dbReference type="SUPFAM" id="SSF52172">
    <property type="entry name" value="CheY-like"/>
    <property type="match status" value="1"/>
</dbReference>
<dbReference type="InterPro" id="IPR001789">
    <property type="entry name" value="Sig_transdc_resp-reg_receiver"/>
</dbReference>
<organism evidence="8 9">
    <name type="scientific">Microbacterium arborescens</name>
    <dbReference type="NCBI Taxonomy" id="33883"/>
    <lineage>
        <taxon>Bacteria</taxon>
        <taxon>Bacillati</taxon>
        <taxon>Actinomycetota</taxon>
        <taxon>Actinomycetes</taxon>
        <taxon>Micrococcales</taxon>
        <taxon>Microbacteriaceae</taxon>
        <taxon>Microbacterium</taxon>
    </lineage>
</organism>
<accession>A0ABX2WF00</accession>
<keyword evidence="3" id="KW-0805">Transcription regulation</keyword>
<dbReference type="SMART" id="SM00862">
    <property type="entry name" value="Trans_reg_C"/>
    <property type="match status" value="1"/>
</dbReference>
<sequence>MTVERTAVIVEDQADIRSLLSAILESSGFTVHATENGLDAVELIRTVAPDVTTLDVNIPGIDGFEVARRVRAFSDTYIIFISAFVEPGDAERGRAAGGDEYLGKPFRPRDLKARLAAIPSRRRRDEAPVDDIVPAGLATVAPAGSAYGDLSVDEGGFRVAGAPVDLAPTESAVLRDLVVAHGRTRTKHELALSLRSRSRADAPDADEVRAVERSVESLRQTLAAAAASTLILSDQGIGYRLAPS</sequence>
<dbReference type="Gene3D" id="3.40.50.2300">
    <property type="match status" value="1"/>
</dbReference>
<evidence type="ECO:0000256" key="4">
    <source>
        <dbReference type="ARBA" id="ARBA00023125"/>
    </source>
</evidence>
<keyword evidence="5" id="KW-0804">Transcription</keyword>
<keyword evidence="2" id="KW-0902">Two-component regulatory system</keyword>